<name>A0A9D4CMK1_DREPO</name>
<comment type="caution">
    <text evidence="1">The sequence shown here is derived from an EMBL/GenBank/DDBJ whole genome shotgun (WGS) entry which is preliminary data.</text>
</comment>
<proteinExistence type="predicted"/>
<organism evidence="1 2">
    <name type="scientific">Dreissena polymorpha</name>
    <name type="common">Zebra mussel</name>
    <name type="synonym">Mytilus polymorpha</name>
    <dbReference type="NCBI Taxonomy" id="45954"/>
    <lineage>
        <taxon>Eukaryota</taxon>
        <taxon>Metazoa</taxon>
        <taxon>Spiralia</taxon>
        <taxon>Lophotrochozoa</taxon>
        <taxon>Mollusca</taxon>
        <taxon>Bivalvia</taxon>
        <taxon>Autobranchia</taxon>
        <taxon>Heteroconchia</taxon>
        <taxon>Euheterodonta</taxon>
        <taxon>Imparidentia</taxon>
        <taxon>Neoheterodontei</taxon>
        <taxon>Myida</taxon>
        <taxon>Dreissenoidea</taxon>
        <taxon>Dreissenidae</taxon>
        <taxon>Dreissena</taxon>
    </lineage>
</organism>
<evidence type="ECO:0000313" key="1">
    <source>
        <dbReference type="EMBL" id="KAH3726980.1"/>
    </source>
</evidence>
<accession>A0A9D4CMK1</accession>
<protein>
    <submittedName>
        <fullName evidence="1">Uncharacterized protein</fullName>
    </submittedName>
</protein>
<dbReference type="EMBL" id="JAIWYP010000012">
    <property type="protein sequence ID" value="KAH3726980.1"/>
    <property type="molecule type" value="Genomic_DNA"/>
</dbReference>
<sequence length="132" mass="15262">MLEREKHSMEFEDSDTFVLHRQRSYQDTVNDKLKLSAFSGVVPVPRNEVSFEDPKLEVDNVKVIYSQNAVKQSLRKALGGQAKRKMLQMKPEATVDEIMSELDNNFENFLSIDTMLSKFLMAEQEQNETISE</sequence>
<gene>
    <name evidence="1" type="ORF">DPMN_052887</name>
</gene>
<reference evidence="1" key="1">
    <citation type="journal article" date="2019" name="bioRxiv">
        <title>The Genome of the Zebra Mussel, Dreissena polymorpha: A Resource for Invasive Species Research.</title>
        <authorList>
            <person name="McCartney M.A."/>
            <person name="Auch B."/>
            <person name="Kono T."/>
            <person name="Mallez S."/>
            <person name="Zhang Y."/>
            <person name="Obille A."/>
            <person name="Becker A."/>
            <person name="Abrahante J.E."/>
            <person name="Garbe J."/>
            <person name="Badalamenti J.P."/>
            <person name="Herman A."/>
            <person name="Mangelson H."/>
            <person name="Liachko I."/>
            <person name="Sullivan S."/>
            <person name="Sone E.D."/>
            <person name="Koren S."/>
            <person name="Silverstein K.A.T."/>
            <person name="Beckman K.B."/>
            <person name="Gohl D.M."/>
        </authorList>
    </citation>
    <scope>NUCLEOTIDE SEQUENCE</scope>
    <source>
        <strain evidence="1">Duluth1</strain>
        <tissue evidence="1">Whole animal</tissue>
    </source>
</reference>
<dbReference type="Proteomes" id="UP000828390">
    <property type="component" value="Unassembled WGS sequence"/>
</dbReference>
<reference evidence="1" key="2">
    <citation type="submission" date="2020-11" db="EMBL/GenBank/DDBJ databases">
        <authorList>
            <person name="McCartney M.A."/>
            <person name="Auch B."/>
            <person name="Kono T."/>
            <person name="Mallez S."/>
            <person name="Becker A."/>
            <person name="Gohl D.M."/>
            <person name="Silverstein K.A.T."/>
            <person name="Koren S."/>
            <person name="Bechman K.B."/>
            <person name="Herman A."/>
            <person name="Abrahante J.E."/>
            <person name="Garbe J."/>
        </authorList>
    </citation>
    <scope>NUCLEOTIDE SEQUENCE</scope>
    <source>
        <strain evidence="1">Duluth1</strain>
        <tissue evidence="1">Whole animal</tissue>
    </source>
</reference>
<keyword evidence="2" id="KW-1185">Reference proteome</keyword>
<evidence type="ECO:0000313" key="2">
    <source>
        <dbReference type="Proteomes" id="UP000828390"/>
    </source>
</evidence>
<dbReference type="AlphaFoldDB" id="A0A9D4CMK1"/>